<accession>A0A2P6Q2U1</accession>
<evidence type="ECO:0000313" key="2">
    <source>
        <dbReference type="EMBL" id="PRQ28491.1"/>
    </source>
</evidence>
<comment type="caution">
    <text evidence="2">The sequence shown here is derived from an EMBL/GenBank/DDBJ whole genome shotgun (WGS) entry which is preliminary data.</text>
</comment>
<dbReference type="EMBL" id="PDCK01000043">
    <property type="protein sequence ID" value="PRQ28491.1"/>
    <property type="molecule type" value="Genomic_DNA"/>
</dbReference>
<dbReference type="InterPro" id="IPR019835">
    <property type="entry name" value="SWIB_domain"/>
</dbReference>
<sequence>MGSNGVQLTGILSTWDLETATAASVRRHLEEDFRVHLSNTIQEQIDIFFDDGKEDENEGKGRRTRPEICTLSPQLQDFVGGGPEMARAEAMKKIVAYIREKGLQMNCNHLIFADDNLKSLFPGCIKSISMFQIHDLLSKGLQMNCKHLIFANDKLKSLFPGCTKSICMFQIHDLLSKHGHLQPLKAGKDERGVRKTNDEAICKKSENCEGDQDRVKKKGKNVTEEDVRPWDKMPQAILVKILKLLPFPDWSFHPCYVCSSWQVAVADVMFPPENRELNLLVLDSYPWIFRQRWFFKYLRIALNSPSAICWRTLYLPQTAFIKNDILSEIAEKTPELRELYVPQKLWEDVLLKSVAPKWKNLTRGHIWFGYHQVFLSPS</sequence>
<gene>
    <name evidence="2" type="ORF">RchiOBHm_Chr5g0003611</name>
</gene>
<keyword evidence="3" id="KW-1185">Reference proteome</keyword>
<dbReference type="InterPro" id="IPR014876">
    <property type="entry name" value="DEK_C"/>
</dbReference>
<dbReference type="PANTHER" id="PTHR13844">
    <property type="entry name" value="SWI/SNF-RELATED MATRIX-ASSOCIATED ACTIN-DEPENDENT REGULATOR OF CHROMATIN SUBFAMILY D"/>
    <property type="match status" value="1"/>
</dbReference>
<dbReference type="Pfam" id="PF08766">
    <property type="entry name" value="DEK_C"/>
    <property type="match status" value="1"/>
</dbReference>
<evidence type="ECO:0000313" key="3">
    <source>
        <dbReference type="Proteomes" id="UP000238479"/>
    </source>
</evidence>
<dbReference type="Proteomes" id="UP000238479">
    <property type="component" value="Chromosome 5"/>
</dbReference>
<feature type="domain" description="DM2" evidence="1">
    <location>
        <begin position="64"/>
        <end position="143"/>
    </location>
</feature>
<dbReference type="Gramene" id="PRQ28491">
    <property type="protein sequence ID" value="PRQ28491"/>
    <property type="gene ID" value="RchiOBHm_Chr5g0003611"/>
</dbReference>
<protein>
    <submittedName>
        <fullName evidence="2">Putative transcription regulator SWI/SNF-BAF60b family</fullName>
    </submittedName>
</protein>
<proteinExistence type="predicted"/>
<dbReference type="Pfam" id="PF02201">
    <property type="entry name" value="SWIB"/>
    <property type="match status" value="1"/>
</dbReference>
<reference evidence="2 3" key="1">
    <citation type="journal article" date="2018" name="Nat. Genet.">
        <title>The Rosa genome provides new insights in the design of modern roses.</title>
        <authorList>
            <person name="Bendahmane M."/>
        </authorList>
    </citation>
    <scope>NUCLEOTIDE SEQUENCE [LARGE SCALE GENOMIC DNA]</scope>
    <source>
        <strain evidence="3">cv. Old Blush</strain>
    </source>
</reference>
<dbReference type="SMART" id="SM00151">
    <property type="entry name" value="SWIB"/>
    <property type="match status" value="1"/>
</dbReference>
<evidence type="ECO:0000259" key="1">
    <source>
        <dbReference type="PROSITE" id="PS51925"/>
    </source>
</evidence>
<dbReference type="CDD" id="cd10567">
    <property type="entry name" value="SWIB-MDM2_like"/>
    <property type="match status" value="1"/>
</dbReference>
<dbReference type="STRING" id="74649.A0A2P6Q2U1"/>
<dbReference type="PROSITE" id="PS51925">
    <property type="entry name" value="SWIB_MDM2"/>
    <property type="match status" value="1"/>
</dbReference>
<dbReference type="Gene3D" id="1.10.245.10">
    <property type="entry name" value="SWIB/MDM2 domain"/>
    <property type="match status" value="1"/>
</dbReference>
<dbReference type="AlphaFoldDB" id="A0A2P6Q2U1"/>
<name>A0A2P6Q2U1_ROSCH</name>
<dbReference type="InterPro" id="IPR003121">
    <property type="entry name" value="SWIB_MDM2_domain"/>
</dbReference>
<dbReference type="InterPro" id="IPR036885">
    <property type="entry name" value="SWIB_MDM2_dom_sf"/>
</dbReference>
<dbReference type="SUPFAM" id="SSF47592">
    <property type="entry name" value="SWIB/MDM2 domain"/>
    <property type="match status" value="1"/>
</dbReference>
<dbReference type="OrthoDB" id="10251073at2759"/>
<organism evidence="2 3">
    <name type="scientific">Rosa chinensis</name>
    <name type="common">China rose</name>
    <dbReference type="NCBI Taxonomy" id="74649"/>
    <lineage>
        <taxon>Eukaryota</taxon>
        <taxon>Viridiplantae</taxon>
        <taxon>Streptophyta</taxon>
        <taxon>Embryophyta</taxon>
        <taxon>Tracheophyta</taxon>
        <taxon>Spermatophyta</taxon>
        <taxon>Magnoliopsida</taxon>
        <taxon>eudicotyledons</taxon>
        <taxon>Gunneridae</taxon>
        <taxon>Pentapetalae</taxon>
        <taxon>rosids</taxon>
        <taxon>fabids</taxon>
        <taxon>Rosales</taxon>
        <taxon>Rosaceae</taxon>
        <taxon>Rosoideae</taxon>
        <taxon>Rosoideae incertae sedis</taxon>
        <taxon>Rosa</taxon>
    </lineage>
</organism>